<proteinExistence type="predicted"/>
<evidence type="ECO:0000313" key="2">
    <source>
        <dbReference type="Proteomes" id="UP001596119"/>
    </source>
</evidence>
<organism evidence="1 2">
    <name type="scientific">Pseudonocardia lutea</name>
    <dbReference type="NCBI Taxonomy" id="2172015"/>
    <lineage>
        <taxon>Bacteria</taxon>
        <taxon>Bacillati</taxon>
        <taxon>Actinomycetota</taxon>
        <taxon>Actinomycetes</taxon>
        <taxon>Pseudonocardiales</taxon>
        <taxon>Pseudonocardiaceae</taxon>
        <taxon>Pseudonocardia</taxon>
    </lineage>
</organism>
<dbReference type="RefSeq" id="WP_379565927.1">
    <property type="nucleotide sequence ID" value="NZ_JBHSQK010000021.1"/>
</dbReference>
<keyword evidence="2" id="KW-1185">Reference proteome</keyword>
<evidence type="ECO:0008006" key="3">
    <source>
        <dbReference type="Google" id="ProtNLM"/>
    </source>
</evidence>
<reference evidence="2" key="1">
    <citation type="journal article" date="2019" name="Int. J. Syst. Evol. Microbiol.">
        <title>The Global Catalogue of Microorganisms (GCM) 10K type strain sequencing project: providing services to taxonomists for standard genome sequencing and annotation.</title>
        <authorList>
            <consortium name="The Broad Institute Genomics Platform"/>
            <consortium name="The Broad Institute Genome Sequencing Center for Infectious Disease"/>
            <person name="Wu L."/>
            <person name="Ma J."/>
        </authorList>
    </citation>
    <scope>NUCLEOTIDE SEQUENCE [LARGE SCALE GENOMIC DNA]</scope>
    <source>
        <strain evidence="2">CGMCC 4.7397</strain>
    </source>
</reference>
<dbReference type="EMBL" id="JBHSQK010000021">
    <property type="protein sequence ID" value="MFC5948852.1"/>
    <property type="molecule type" value="Genomic_DNA"/>
</dbReference>
<evidence type="ECO:0000313" key="1">
    <source>
        <dbReference type="EMBL" id="MFC5948852.1"/>
    </source>
</evidence>
<dbReference type="Proteomes" id="UP001596119">
    <property type="component" value="Unassembled WGS sequence"/>
</dbReference>
<protein>
    <recommendedName>
        <fullName evidence="3">Biopolymer transporter Tol</fullName>
    </recommendedName>
</protein>
<comment type="caution">
    <text evidence="1">The sequence shown here is derived from an EMBL/GenBank/DDBJ whole genome shotgun (WGS) entry which is preliminary data.</text>
</comment>
<name>A0ABW1I587_9PSEU</name>
<accession>A0ABW1I587</accession>
<sequence length="108" mass="12280">MSPERTADGRWIVVRGRRWRAADPELPEQVRAELQRHLGRARAAVRTGRAADDPDAVRAARRRVALAKHGLGERGEPWWEQDPDTRERRWTEALEALEAPDAAAEGLR</sequence>
<gene>
    <name evidence="1" type="ORF">ACFQH9_11245</name>
</gene>